<accession>A0A067JQR2</accession>
<reference evidence="2 3" key="1">
    <citation type="journal article" date="2014" name="PLoS ONE">
        <title>Global Analysis of Gene Expression Profiles in Physic Nut (Jatropha curcas L.) Seedlings Exposed to Salt Stress.</title>
        <authorList>
            <person name="Zhang L."/>
            <person name="Zhang C."/>
            <person name="Wu P."/>
            <person name="Chen Y."/>
            <person name="Li M."/>
            <person name="Jiang H."/>
            <person name="Wu G."/>
        </authorList>
    </citation>
    <scope>NUCLEOTIDE SEQUENCE [LARGE SCALE GENOMIC DNA]</scope>
    <source>
        <strain evidence="3">cv. GZQX0401</strain>
        <tissue evidence="2">Young leaves</tissue>
    </source>
</reference>
<dbReference type="Proteomes" id="UP000027138">
    <property type="component" value="Unassembled WGS sequence"/>
</dbReference>
<sequence>MPRTKQQAARLPVGSALVERRLASPLLSESRYSSGDADASQSPSPSTGAALAPLPLNTARPTGHVATIARLRRQKPKSVLPPPSSRRQTRSQTQKTRELAETAIALKKRAYDPS</sequence>
<evidence type="ECO:0000313" key="2">
    <source>
        <dbReference type="EMBL" id="KDP25168.1"/>
    </source>
</evidence>
<evidence type="ECO:0000313" key="3">
    <source>
        <dbReference type="Proteomes" id="UP000027138"/>
    </source>
</evidence>
<feature type="region of interest" description="Disordered" evidence="1">
    <location>
        <begin position="27"/>
        <end position="97"/>
    </location>
</feature>
<name>A0A067JQR2_JATCU</name>
<gene>
    <name evidence="2" type="ORF">JCGZ_24186</name>
</gene>
<proteinExistence type="predicted"/>
<organism evidence="2 3">
    <name type="scientific">Jatropha curcas</name>
    <name type="common">Barbados nut</name>
    <dbReference type="NCBI Taxonomy" id="180498"/>
    <lineage>
        <taxon>Eukaryota</taxon>
        <taxon>Viridiplantae</taxon>
        <taxon>Streptophyta</taxon>
        <taxon>Embryophyta</taxon>
        <taxon>Tracheophyta</taxon>
        <taxon>Spermatophyta</taxon>
        <taxon>Magnoliopsida</taxon>
        <taxon>eudicotyledons</taxon>
        <taxon>Gunneridae</taxon>
        <taxon>Pentapetalae</taxon>
        <taxon>rosids</taxon>
        <taxon>fabids</taxon>
        <taxon>Malpighiales</taxon>
        <taxon>Euphorbiaceae</taxon>
        <taxon>Crotonoideae</taxon>
        <taxon>Jatropheae</taxon>
        <taxon>Jatropha</taxon>
    </lineage>
</organism>
<protein>
    <submittedName>
        <fullName evidence="2">Uncharacterized protein</fullName>
    </submittedName>
</protein>
<keyword evidence="3" id="KW-1185">Reference proteome</keyword>
<dbReference type="EMBL" id="KK914994">
    <property type="protein sequence ID" value="KDP25168.1"/>
    <property type="molecule type" value="Genomic_DNA"/>
</dbReference>
<evidence type="ECO:0000256" key="1">
    <source>
        <dbReference type="SAM" id="MobiDB-lite"/>
    </source>
</evidence>
<dbReference type="AlphaFoldDB" id="A0A067JQR2"/>